<reference evidence="1" key="1">
    <citation type="submission" date="2019-08" db="EMBL/GenBank/DDBJ databases">
        <authorList>
            <person name="Kucharzyk K."/>
            <person name="Murdoch R.W."/>
            <person name="Higgins S."/>
            <person name="Loffler F."/>
        </authorList>
    </citation>
    <scope>NUCLEOTIDE SEQUENCE</scope>
</reference>
<accession>A0A644YE57</accession>
<comment type="caution">
    <text evidence="1">The sequence shown here is derived from an EMBL/GenBank/DDBJ whole genome shotgun (WGS) entry which is preliminary data.</text>
</comment>
<proteinExistence type="predicted"/>
<name>A0A644YE57_9ZZZZ</name>
<dbReference type="EMBL" id="VSSQ01004866">
    <property type="protein sequence ID" value="MPM26942.1"/>
    <property type="molecule type" value="Genomic_DNA"/>
</dbReference>
<evidence type="ECO:0000313" key="1">
    <source>
        <dbReference type="EMBL" id="MPM26942.1"/>
    </source>
</evidence>
<dbReference type="AlphaFoldDB" id="A0A644YE57"/>
<organism evidence="1">
    <name type="scientific">bioreactor metagenome</name>
    <dbReference type="NCBI Taxonomy" id="1076179"/>
    <lineage>
        <taxon>unclassified sequences</taxon>
        <taxon>metagenomes</taxon>
        <taxon>ecological metagenomes</taxon>
    </lineage>
</organism>
<protein>
    <submittedName>
        <fullName evidence="1">Uncharacterized protein</fullName>
    </submittedName>
</protein>
<sequence>MLWGIPRFDALFNSMKQRGFLNEMKYDTLKFHKEGVSFPLADGPLLNEARRAADWIMERWNEA</sequence>
<gene>
    <name evidence="1" type="ORF">SDC9_73447</name>
</gene>